<protein>
    <recommendedName>
        <fullName evidence="6">Tim44-like domain-containing protein</fullName>
    </recommendedName>
</protein>
<dbReference type="PANTHER" id="PTHR28554:SF1">
    <property type="entry name" value="LARGE RIBOSOMAL SUBUNIT PROTEIN ML45"/>
    <property type="match status" value="1"/>
</dbReference>
<dbReference type="EMBL" id="JAULSN010000001">
    <property type="protein sequence ID" value="KAK3383543.1"/>
    <property type="molecule type" value="Genomic_DNA"/>
</dbReference>
<comment type="caution">
    <text evidence="4">The sequence shown here is derived from an EMBL/GenBank/DDBJ whole genome shotgun (WGS) entry which is preliminary data.</text>
</comment>
<reference evidence="4" key="1">
    <citation type="journal article" date="2023" name="Mol. Phylogenet. Evol.">
        <title>Genome-scale phylogeny and comparative genomics of the fungal order Sordariales.</title>
        <authorList>
            <person name="Hensen N."/>
            <person name="Bonometti L."/>
            <person name="Westerberg I."/>
            <person name="Brannstrom I.O."/>
            <person name="Guillou S."/>
            <person name="Cros-Aarteil S."/>
            <person name="Calhoun S."/>
            <person name="Haridas S."/>
            <person name="Kuo A."/>
            <person name="Mondo S."/>
            <person name="Pangilinan J."/>
            <person name="Riley R."/>
            <person name="LaButti K."/>
            <person name="Andreopoulos B."/>
            <person name="Lipzen A."/>
            <person name="Chen C."/>
            <person name="Yan M."/>
            <person name="Daum C."/>
            <person name="Ng V."/>
            <person name="Clum A."/>
            <person name="Steindorff A."/>
            <person name="Ohm R.A."/>
            <person name="Martin F."/>
            <person name="Silar P."/>
            <person name="Natvig D.O."/>
            <person name="Lalanne C."/>
            <person name="Gautier V."/>
            <person name="Ament-Velasquez S.L."/>
            <person name="Kruys A."/>
            <person name="Hutchinson M.I."/>
            <person name="Powell A.J."/>
            <person name="Barry K."/>
            <person name="Miller A.N."/>
            <person name="Grigoriev I.V."/>
            <person name="Debuchy R."/>
            <person name="Gladieux P."/>
            <person name="Hiltunen Thoren M."/>
            <person name="Johannesson H."/>
        </authorList>
    </citation>
    <scope>NUCLEOTIDE SEQUENCE</scope>
    <source>
        <strain evidence="4">CBS 958.72</strain>
    </source>
</reference>
<evidence type="ECO:0000313" key="4">
    <source>
        <dbReference type="EMBL" id="KAK3383543.1"/>
    </source>
</evidence>
<evidence type="ECO:0000256" key="2">
    <source>
        <dbReference type="ARBA" id="ARBA00022946"/>
    </source>
</evidence>
<dbReference type="GO" id="GO:0005739">
    <property type="term" value="C:mitochondrion"/>
    <property type="evidence" value="ECO:0007669"/>
    <property type="project" value="UniProtKB-SubCell"/>
</dbReference>
<organism evidence="4 5">
    <name type="scientific">Lasiosphaeria ovina</name>
    <dbReference type="NCBI Taxonomy" id="92902"/>
    <lineage>
        <taxon>Eukaryota</taxon>
        <taxon>Fungi</taxon>
        <taxon>Dikarya</taxon>
        <taxon>Ascomycota</taxon>
        <taxon>Pezizomycotina</taxon>
        <taxon>Sordariomycetes</taxon>
        <taxon>Sordariomycetidae</taxon>
        <taxon>Sordariales</taxon>
        <taxon>Lasiosphaeriaceae</taxon>
        <taxon>Lasiosphaeria</taxon>
    </lineage>
</organism>
<evidence type="ECO:0008006" key="6">
    <source>
        <dbReference type="Google" id="ProtNLM"/>
    </source>
</evidence>
<keyword evidence="3" id="KW-0496">Mitochondrion</keyword>
<dbReference type="AlphaFoldDB" id="A0AAE0TXT0"/>
<dbReference type="PANTHER" id="PTHR28554">
    <property type="entry name" value="39S RIBOSOMAL PROTEIN L45, MITOCHONDRIAL"/>
    <property type="match status" value="1"/>
</dbReference>
<keyword evidence="5" id="KW-1185">Reference proteome</keyword>
<dbReference type="InterPro" id="IPR051975">
    <property type="entry name" value="mtLSU_mL45"/>
</dbReference>
<reference evidence="4" key="2">
    <citation type="submission" date="2023-06" db="EMBL/GenBank/DDBJ databases">
        <authorList>
            <consortium name="Lawrence Berkeley National Laboratory"/>
            <person name="Haridas S."/>
            <person name="Hensen N."/>
            <person name="Bonometti L."/>
            <person name="Westerberg I."/>
            <person name="Brannstrom I.O."/>
            <person name="Guillou S."/>
            <person name="Cros-Aarteil S."/>
            <person name="Calhoun S."/>
            <person name="Kuo A."/>
            <person name="Mondo S."/>
            <person name="Pangilinan J."/>
            <person name="Riley R."/>
            <person name="Labutti K."/>
            <person name="Andreopoulos B."/>
            <person name="Lipzen A."/>
            <person name="Chen C."/>
            <person name="Yanf M."/>
            <person name="Daum C."/>
            <person name="Ng V."/>
            <person name="Clum A."/>
            <person name="Steindorff A."/>
            <person name="Ohm R."/>
            <person name="Martin F."/>
            <person name="Silar P."/>
            <person name="Natvig D."/>
            <person name="Lalanne C."/>
            <person name="Gautier V."/>
            <person name="Ament-Velasquez S.L."/>
            <person name="Kruys A."/>
            <person name="Hutchinson M.I."/>
            <person name="Powell A.J."/>
            <person name="Barry K."/>
            <person name="Miller A.N."/>
            <person name="Grigoriev I.V."/>
            <person name="Debuchy R."/>
            <person name="Gladieux P."/>
            <person name="Thoren M.H."/>
            <person name="Johannesson H."/>
        </authorList>
    </citation>
    <scope>NUCLEOTIDE SEQUENCE</scope>
    <source>
        <strain evidence="4">CBS 958.72</strain>
    </source>
</reference>
<sequence>MAASRLGLRAAGLAPMAASPAARPFSSTSQCARDSNIRKQVGRMYQNVTDQPSPRLQSAKQLQSLSQTNSAAVAMLFPGTFVRPPLSKFPRNAGPFFRFAYDAVKSWGTDIVQSLIVNLSSKPSFFKRALWKPKTALAVLSAKALHRSMSEAIAAGDKNTINKICVTKLAVPLLASIDTRPKSVRYSWELVRYNKTWRYPRVLSRKISPITREPGSPFVRQLVVAIASRQHMVKYDDSAKGQGRIIPGSEKEVDLVENVVITCTVDRNTWAQDEWRIFGTLKPTLAEDWEVEKHLLESLEAEEMSKHKV</sequence>
<evidence type="ECO:0000256" key="3">
    <source>
        <dbReference type="ARBA" id="ARBA00023128"/>
    </source>
</evidence>
<dbReference type="Gene3D" id="3.10.450.240">
    <property type="match status" value="1"/>
</dbReference>
<evidence type="ECO:0000313" key="5">
    <source>
        <dbReference type="Proteomes" id="UP001287356"/>
    </source>
</evidence>
<gene>
    <name evidence="4" type="ORF">B0T24DRAFT_605391</name>
</gene>
<keyword evidence="2" id="KW-0809">Transit peptide</keyword>
<comment type="subcellular location">
    <subcellularLocation>
        <location evidence="1">Mitochondrion</location>
    </subcellularLocation>
</comment>
<dbReference type="Proteomes" id="UP001287356">
    <property type="component" value="Unassembled WGS sequence"/>
</dbReference>
<evidence type="ECO:0000256" key="1">
    <source>
        <dbReference type="ARBA" id="ARBA00004173"/>
    </source>
</evidence>
<proteinExistence type="predicted"/>
<name>A0AAE0TXT0_9PEZI</name>
<accession>A0AAE0TXT0</accession>